<dbReference type="eggNOG" id="KOG0725">
    <property type="taxonomic scope" value="Eukaryota"/>
</dbReference>
<dbReference type="EMBL" id="JARH01000012">
    <property type="protein sequence ID" value="EXF86316.1"/>
    <property type="molecule type" value="Genomic_DNA"/>
</dbReference>
<dbReference type="eggNOG" id="KOG0626">
    <property type="taxonomic scope" value="Eukaryota"/>
</dbReference>
<dbReference type="Gene3D" id="3.40.50.720">
    <property type="entry name" value="NAD(P)-binding Rossmann-like Domain"/>
    <property type="match status" value="1"/>
</dbReference>
<organism evidence="3 4">
    <name type="scientific">Colletotrichum fioriniae PJ7</name>
    <dbReference type="NCBI Taxonomy" id="1445577"/>
    <lineage>
        <taxon>Eukaryota</taxon>
        <taxon>Fungi</taxon>
        <taxon>Dikarya</taxon>
        <taxon>Ascomycota</taxon>
        <taxon>Pezizomycotina</taxon>
        <taxon>Sordariomycetes</taxon>
        <taxon>Hypocreomycetidae</taxon>
        <taxon>Glomerellales</taxon>
        <taxon>Glomerellaceae</taxon>
        <taxon>Colletotrichum</taxon>
        <taxon>Colletotrichum acutatum species complex</taxon>
    </lineage>
</organism>
<evidence type="ECO:0000256" key="2">
    <source>
        <dbReference type="SAM" id="MobiDB-lite"/>
    </source>
</evidence>
<proteinExistence type="predicted"/>
<dbReference type="PROSITE" id="PS00061">
    <property type="entry name" value="ADH_SHORT"/>
    <property type="match status" value="1"/>
</dbReference>
<feature type="region of interest" description="Disordered" evidence="2">
    <location>
        <begin position="480"/>
        <end position="500"/>
    </location>
</feature>
<dbReference type="Pfam" id="PF00232">
    <property type="entry name" value="Glyco_hydro_1"/>
    <property type="match status" value="1"/>
</dbReference>
<reference evidence="3 4" key="1">
    <citation type="submission" date="2014-02" db="EMBL/GenBank/DDBJ databases">
        <title>The genome sequence of Colletotrichum fioriniae PJ7.</title>
        <authorList>
            <person name="Baroncelli R."/>
            <person name="Thon M.R."/>
        </authorList>
    </citation>
    <scope>NUCLEOTIDE SEQUENCE [LARGE SCALE GENOMIC DNA]</scope>
    <source>
        <strain evidence="3 4">PJ7</strain>
    </source>
</reference>
<sequence>MAIGTAPKSVIVTGGASGIGLTIVRHFASQGGKVAIFDVNATSGKFIASDIASEYPQSTVTFHQCDVSSWKEQAQAFSNVYDAFGRIDVVFANAGIAEGMSNALATVHPDAPQEPNLKVVAVDLNGVIYSVKLAIHYISKNQVCGDSRGSIICTASDAALYPFPVGPMYAAAKAGVVGLVRSTAPILEDLKIQINTMAPAALGMKLNGSQGQCPHQITNGRSVTNIIPDPEMYKHMVVTPMSTLIKGVSQIVGDASLNGKVVEIHDEEPTIRDEPYHFVSDGTRHNQEKACTDLLLHGAPTQALDTLFGSSILPTCHRLNGNEFNLKNAPWEVKSAYIVAAQDDYQWPSFRHLEYATPVSAAEGAPTHARPYSELSTLLEPRSTTTWDAPGVSPTDQGVKYGNAALSSLWAPIPVLSPPFTTTVSPTPIPSTELVKPPPLPLQPPPETTFNGTLKFPKSFQWGFAGAALQIEGAIQNEGRSPSIWENRSRGNYSSSGPSGGPPDIAAMNYYLYKQDIARLAAVGVQSYSFSISWSRIVPFSVRGSPINKEGIDHYNDVIDTVLAYGMKPVVTLHHFDTPAYFQSNTSFLSFDHPEFVDSFVYYAQTVLAHYSDRVGTWYTFNEPTIEAAITGAWQPSRFVLEAHAKVVRWYRDVIQGDALWSMKFDLSGTGFALPLDPGNASDIAAAIRRNEFTIGYFARPLFLGEDVPQSMIDTVGDLIPSYTSEKLQLLKGTADFFAFDIYTASYHSEPTGGFEACASDSKHPLYPECTVTTTSRGGWEANFHGNVDRPAVPAEHVRSILGFLQATYPTKGGITIAEFGLPAFKASDMSVHHIRSDLAQSEFYIPILNEVLKAINIDGVHVKGLYGWSYLDNWEWGQYDDKYGVQGYNQTTQERFYKRAIFDYAGFVQEHMAS</sequence>
<keyword evidence="1" id="KW-0521">NADP</keyword>
<dbReference type="PRINTS" id="PR00081">
    <property type="entry name" value="GDHRDH"/>
</dbReference>
<keyword evidence="4" id="KW-1185">Reference proteome</keyword>
<dbReference type="KEGG" id="cfj:CFIO01_00013"/>
<dbReference type="GO" id="GO:0008422">
    <property type="term" value="F:beta-glucosidase activity"/>
    <property type="evidence" value="ECO:0007669"/>
    <property type="project" value="TreeGrafter"/>
</dbReference>
<dbReference type="PANTHER" id="PTHR10353:SF53">
    <property type="entry name" value="BETA-1,4-GLUCOSIDASE (EUROFUNG)"/>
    <property type="match status" value="1"/>
</dbReference>
<dbReference type="OrthoDB" id="65569at2759"/>
<evidence type="ECO:0000313" key="4">
    <source>
        <dbReference type="Proteomes" id="UP000020467"/>
    </source>
</evidence>
<dbReference type="Proteomes" id="UP000020467">
    <property type="component" value="Unassembled WGS sequence"/>
</dbReference>
<gene>
    <name evidence="3" type="ORF">CFIO01_00013</name>
</gene>
<dbReference type="InterPro" id="IPR036291">
    <property type="entry name" value="NAD(P)-bd_dom_sf"/>
</dbReference>
<dbReference type="InterPro" id="IPR001360">
    <property type="entry name" value="Glyco_hydro_1"/>
</dbReference>
<dbReference type="PANTHER" id="PTHR10353">
    <property type="entry name" value="GLYCOSYL HYDROLASE"/>
    <property type="match status" value="1"/>
</dbReference>
<feature type="compositionally biased region" description="Polar residues" evidence="2">
    <location>
        <begin position="480"/>
        <end position="493"/>
    </location>
</feature>
<dbReference type="AlphaFoldDB" id="A0A010S086"/>
<comment type="caution">
    <text evidence="3">The sequence shown here is derived from an EMBL/GenBank/DDBJ whole genome shotgun (WGS) entry which is preliminary data.</text>
</comment>
<dbReference type="HOGENOM" id="CLU_318062_0_0_1"/>
<dbReference type="InterPro" id="IPR002347">
    <property type="entry name" value="SDR_fam"/>
</dbReference>
<dbReference type="InterPro" id="IPR017853">
    <property type="entry name" value="GH"/>
</dbReference>
<dbReference type="GO" id="GO:0005975">
    <property type="term" value="P:carbohydrate metabolic process"/>
    <property type="evidence" value="ECO:0007669"/>
    <property type="project" value="InterPro"/>
</dbReference>
<dbReference type="InterPro" id="IPR020904">
    <property type="entry name" value="Sc_DH/Rdtase_CS"/>
</dbReference>
<name>A0A010S086_9PEZI</name>
<protein>
    <submittedName>
        <fullName evidence="3">Beta-glucosidase A</fullName>
    </submittedName>
</protein>
<evidence type="ECO:0000313" key="3">
    <source>
        <dbReference type="EMBL" id="EXF86316.1"/>
    </source>
</evidence>
<dbReference type="SUPFAM" id="SSF51445">
    <property type="entry name" value="(Trans)glycosidases"/>
    <property type="match status" value="1"/>
</dbReference>
<dbReference type="STRING" id="1445577.A0A010S086"/>
<dbReference type="Pfam" id="PF00106">
    <property type="entry name" value="adh_short"/>
    <property type="match status" value="1"/>
</dbReference>
<dbReference type="Gene3D" id="3.20.20.80">
    <property type="entry name" value="Glycosidases"/>
    <property type="match status" value="1"/>
</dbReference>
<accession>A0A010S086</accession>
<evidence type="ECO:0000256" key="1">
    <source>
        <dbReference type="ARBA" id="ARBA00022857"/>
    </source>
</evidence>
<dbReference type="SUPFAM" id="SSF51735">
    <property type="entry name" value="NAD(P)-binding Rossmann-fold domains"/>
    <property type="match status" value="1"/>
</dbReference>